<dbReference type="SMART" id="SM00490">
    <property type="entry name" value="HELICc"/>
    <property type="match status" value="1"/>
</dbReference>
<comment type="similarity">
    <text evidence="11 13">In the C-terminal section; belongs to the helicase family. RecG subfamily.</text>
</comment>
<sequence>MEITGLLQQDAEFQQLASGLKKGGRHLMTGISGTARTVYLAALQQETQRPMVVVGDSQFHADQLAEDLAAMLGDEHVAVFPAEETLSAEVAVTSLDTRLARVQALHLLLTDPQAVVVTGVAGVMRYLPPVKAFADAAITLDFDHDYELAELQAKLVQMGYQRNGSVEQPGEFAVRGSIVDIYPLDADNPVRLDFFDTALDSLRSFDAETQRSLENLDSITILPATDLVIDADDLATATTNLEVAMTEARDKLDGADKRHLTEAMSPLLSMMSQGGLLPEIRQYLHILYPDAVSLLDYLPADGIAVFDDYPRALENADQITLDNQNWWTDEMAEQRVLPDPDLGWQLADLARDVQQASLVFSPLQRGIGQLRQTSLTNLTVRPAQQFFGQMPMLKSEVARWQKSGETIIFLTNTTERQAKLVQTLADFGVKINEVAPDALAPGRTQVTTMPLSAGFELPAQKLIVLTERELFQQVRKKAPKRQTLSNAERIKSYNELKPGDYVVHVNHGVGVYEGMQTIENRGVKQDYITIAYQKDAKIFIPVTQLDLVQKYVGAAEKAPKINKLGGTEWQKAKAKVAKKVEDIADELLQLYAERELKQGYAFAPDDDVIRAFEDAFPYPETPDQIRSTKEIKADMEKSRPMDRLLVGDVGFGKTEVALRAAFKAVHDGKQVAMLVPTTILAQQHYESMLSRFDGFGVNVAIMSRFQTKKQMDETKEGLKNHTIDVVVGTHRILSKDIEFGDLGLLIIDEEQRFGVKHKERLKALQTNVDVLTLTATPIPRTLNMAMVGVRDLSVIETPPANRYPIQTYVMEQNGRVTASAIEREMARGGQTYYLHNRVEDIEQVTAMIESLVPDARVGYIHGQMTEAQMEGILVDFINREYDVLVTTTIIETGVDIPNANTLFVENADHMGLAQLYQLRGRVGRSNNIAYAYFTYPGTRSLNEESEKRLTAIRDFTELGSGFKIAMRDLSIRGAGDLLGQSQHGFINAVGYDLYTQMLNEAVAEKQGKRKQTFDAELDVQVEAYLPADYVADGPQKIDLYQRIRKAKTSAEFEEIEDDLLDRFGELPEAAQRLLLVGRLKAAADRVGIATIRRDFKRQNILVVTFDARSKFTAQQFTQALALAKVRGQVVVPDPVKAEVPIQPNQTAEEWLTGLLTVFNTLAPEEGVANA</sequence>
<dbReference type="FunFam" id="3.40.50.300:FF:000546">
    <property type="entry name" value="Transcription-repair-coupling factor"/>
    <property type="match status" value="1"/>
</dbReference>
<dbReference type="InterPro" id="IPR014001">
    <property type="entry name" value="Helicase_ATP-bd"/>
</dbReference>
<keyword evidence="9 13" id="KW-0234">DNA repair</keyword>
<keyword evidence="2 13" id="KW-0963">Cytoplasm</keyword>
<dbReference type="Pfam" id="PF17757">
    <property type="entry name" value="UvrB_inter"/>
    <property type="match status" value="1"/>
</dbReference>
<feature type="domain" description="Helicase C-terminal" evidence="15">
    <location>
        <begin position="804"/>
        <end position="970"/>
    </location>
</feature>
<dbReference type="GO" id="GO:0005737">
    <property type="term" value="C:cytoplasm"/>
    <property type="evidence" value="ECO:0007669"/>
    <property type="project" value="UniProtKB-SubCell"/>
</dbReference>
<dbReference type="SUPFAM" id="SSF141259">
    <property type="entry name" value="CarD-like"/>
    <property type="match status" value="1"/>
</dbReference>
<keyword evidence="8 13" id="KW-0238">DNA-binding</keyword>
<dbReference type="InterPro" id="IPR004576">
    <property type="entry name" value="Mfd"/>
</dbReference>
<keyword evidence="4 13" id="KW-0227">DNA damage</keyword>
<keyword evidence="6" id="KW-0347">Helicase</keyword>
<keyword evidence="7 13" id="KW-0067">ATP-binding</keyword>
<dbReference type="GO" id="GO:0003678">
    <property type="term" value="F:DNA helicase activity"/>
    <property type="evidence" value="ECO:0007669"/>
    <property type="project" value="TreeGrafter"/>
</dbReference>
<dbReference type="SMART" id="SM00487">
    <property type="entry name" value="DEXDc"/>
    <property type="match status" value="1"/>
</dbReference>
<evidence type="ECO:0000256" key="5">
    <source>
        <dbReference type="ARBA" id="ARBA00022801"/>
    </source>
</evidence>
<dbReference type="EMBL" id="JAAOCP010000015">
    <property type="protein sequence ID" value="MBJ7639711.1"/>
    <property type="molecule type" value="Genomic_DNA"/>
</dbReference>
<evidence type="ECO:0000259" key="14">
    <source>
        <dbReference type="PROSITE" id="PS51192"/>
    </source>
</evidence>
<evidence type="ECO:0000313" key="18">
    <source>
        <dbReference type="Proteomes" id="UP000728106"/>
    </source>
</evidence>
<dbReference type="Pfam" id="PF00270">
    <property type="entry name" value="DEAD"/>
    <property type="match status" value="1"/>
</dbReference>
<feature type="domain" description="Helicase ATP-binding" evidence="14">
    <location>
        <begin position="634"/>
        <end position="795"/>
    </location>
</feature>
<gene>
    <name evidence="13 17" type="primary">mfd</name>
    <name evidence="17" type="ORF">HAU20_10030</name>
    <name evidence="16" type="ORF">HAU43_09690</name>
</gene>
<accession>A0A3R6F9V3</accession>
<dbReference type="InterPro" id="IPR041471">
    <property type="entry name" value="UvrB_inter"/>
</dbReference>
<evidence type="ECO:0000313" key="17">
    <source>
        <dbReference type="EMBL" id="MBJ7639711.1"/>
    </source>
</evidence>
<dbReference type="Proteomes" id="UP000808038">
    <property type="component" value="Unassembled WGS sequence"/>
</dbReference>
<comment type="similarity">
    <text evidence="10 13">In the N-terminal section; belongs to the UvrB family.</text>
</comment>
<comment type="function">
    <text evidence="13">Couples transcription and DNA repair by recognizing RNA polymerase (RNAP) stalled at DNA lesions. Mediates ATP-dependent release of RNAP and its truncated transcript from the DNA, and recruitment of nucleotide excision repair machinery to the damaged site.</text>
</comment>
<dbReference type="InterPro" id="IPR036101">
    <property type="entry name" value="CarD-like/TRCF_RID_sf"/>
</dbReference>
<dbReference type="GO" id="GO:0016787">
    <property type="term" value="F:hydrolase activity"/>
    <property type="evidence" value="ECO:0007669"/>
    <property type="project" value="UniProtKB-KW"/>
</dbReference>
<evidence type="ECO:0000256" key="11">
    <source>
        <dbReference type="ARBA" id="ARBA00061399"/>
    </source>
</evidence>
<organism evidence="17 18">
    <name type="scientific">Weissella confusa</name>
    <name type="common">Lactobacillus confusus</name>
    <dbReference type="NCBI Taxonomy" id="1583"/>
    <lineage>
        <taxon>Bacteria</taxon>
        <taxon>Bacillati</taxon>
        <taxon>Bacillota</taxon>
        <taxon>Bacilli</taxon>
        <taxon>Lactobacillales</taxon>
        <taxon>Lactobacillaceae</taxon>
        <taxon>Weissella</taxon>
    </lineage>
</organism>
<dbReference type="SUPFAM" id="SSF143517">
    <property type="entry name" value="TRCF domain-like"/>
    <property type="match status" value="1"/>
</dbReference>
<evidence type="ECO:0000256" key="6">
    <source>
        <dbReference type="ARBA" id="ARBA00022806"/>
    </source>
</evidence>
<dbReference type="InterPro" id="IPR011545">
    <property type="entry name" value="DEAD/DEAH_box_helicase_dom"/>
</dbReference>
<proteinExistence type="inferred from homology"/>
<dbReference type="Gene3D" id="2.40.10.170">
    <property type="match status" value="1"/>
</dbReference>
<dbReference type="Pfam" id="PF03461">
    <property type="entry name" value="TRCF"/>
    <property type="match status" value="1"/>
</dbReference>
<dbReference type="PROSITE" id="PS51192">
    <property type="entry name" value="HELICASE_ATP_BIND_1"/>
    <property type="match status" value="1"/>
</dbReference>
<evidence type="ECO:0000256" key="4">
    <source>
        <dbReference type="ARBA" id="ARBA00022763"/>
    </source>
</evidence>
<dbReference type="RefSeq" id="WP_003610467.1">
    <property type="nucleotide sequence ID" value="NZ_ALXH01000105.1"/>
</dbReference>
<evidence type="ECO:0000256" key="12">
    <source>
        <dbReference type="ARBA" id="ARBA00070128"/>
    </source>
</evidence>
<dbReference type="Pfam" id="PF00271">
    <property type="entry name" value="Helicase_C"/>
    <property type="match status" value="1"/>
</dbReference>
<dbReference type="SMART" id="SM00982">
    <property type="entry name" value="TRCF"/>
    <property type="match status" value="1"/>
</dbReference>
<dbReference type="NCBIfam" id="TIGR00580">
    <property type="entry name" value="mfd"/>
    <property type="match status" value="1"/>
</dbReference>
<dbReference type="GO" id="GO:0005524">
    <property type="term" value="F:ATP binding"/>
    <property type="evidence" value="ECO:0007669"/>
    <property type="project" value="UniProtKB-UniRule"/>
</dbReference>
<reference evidence="17 18" key="2">
    <citation type="journal article" date="2021" name="Int. J. Food Microbiol.">
        <title>Safety demonstration of a microbial species for use in the food chain: Weissella confusa.</title>
        <authorList>
            <person name="Bourdichon F."/>
            <person name="Patrone V."/>
            <person name="Fontana A."/>
            <person name="Milani G."/>
            <person name="Morelli L."/>
        </authorList>
    </citation>
    <scope>NUCLEOTIDE SEQUENCE [LARGE SCALE GENOMIC DNA]</scope>
    <source>
        <strain evidence="16">CCUG 30943</strain>
        <strain evidence="17 18">CCUG 43002</strain>
    </source>
</reference>
<dbReference type="PANTHER" id="PTHR47964">
    <property type="entry name" value="ATP-DEPENDENT DNA HELICASE HOMOLOG RECG, CHLOROPLASTIC"/>
    <property type="match status" value="1"/>
</dbReference>
<dbReference type="GO" id="GO:0003684">
    <property type="term" value="F:damaged DNA binding"/>
    <property type="evidence" value="ECO:0007669"/>
    <property type="project" value="InterPro"/>
</dbReference>
<dbReference type="AlphaFoldDB" id="A0A3R6F9V3"/>
<dbReference type="InterPro" id="IPR037235">
    <property type="entry name" value="TRCF-like_C_D7"/>
</dbReference>
<dbReference type="InterPro" id="IPR003711">
    <property type="entry name" value="CarD-like/TRCF_RID"/>
</dbReference>
<dbReference type="InterPro" id="IPR001650">
    <property type="entry name" value="Helicase_C-like"/>
</dbReference>
<keyword evidence="3 13" id="KW-0547">Nucleotide-binding</keyword>
<evidence type="ECO:0000256" key="13">
    <source>
        <dbReference type="HAMAP-Rule" id="MF_00969"/>
    </source>
</evidence>
<dbReference type="Proteomes" id="UP000728106">
    <property type="component" value="Unassembled WGS sequence"/>
</dbReference>
<keyword evidence="18" id="KW-1185">Reference proteome</keyword>
<dbReference type="SMART" id="SM01058">
    <property type="entry name" value="CarD_TRCF"/>
    <property type="match status" value="1"/>
</dbReference>
<keyword evidence="5 13" id="KW-0378">Hydrolase</keyword>
<evidence type="ECO:0000256" key="10">
    <source>
        <dbReference type="ARBA" id="ARBA00061104"/>
    </source>
</evidence>
<protein>
    <recommendedName>
        <fullName evidence="12 13">Transcription-repair-coupling factor</fullName>
        <shortName evidence="13">TRCF</shortName>
        <ecNumber evidence="13">3.6.4.-</ecNumber>
    </recommendedName>
</protein>
<evidence type="ECO:0000256" key="2">
    <source>
        <dbReference type="ARBA" id="ARBA00022490"/>
    </source>
</evidence>
<evidence type="ECO:0000259" key="15">
    <source>
        <dbReference type="PROSITE" id="PS51194"/>
    </source>
</evidence>
<dbReference type="InterPro" id="IPR027417">
    <property type="entry name" value="P-loop_NTPase"/>
</dbReference>
<evidence type="ECO:0000256" key="7">
    <source>
        <dbReference type="ARBA" id="ARBA00022840"/>
    </source>
</evidence>
<dbReference type="Gene3D" id="3.40.50.11180">
    <property type="match status" value="1"/>
</dbReference>
<dbReference type="InterPro" id="IPR005118">
    <property type="entry name" value="TRCF_C"/>
</dbReference>
<dbReference type="Pfam" id="PF02559">
    <property type="entry name" value="CarD_TRCF_RID"/>
    <property type="match status" value="1"/>
</dbReference>
<evidence type="ECO:0000256" key="8">
    <source>
        <dbReference type="ARBA" id="ARBA00023125"/>
    </source>
</evidence>
<evidence type="ECO:0000256" key="3">
    <source>
        <dbReference type="ARBA" id="ARBA00022741"/>
    </source>
</evidence>
<dbReference type="GO" id="GO:0006355">
    <property type="term" value="P:regulation of DNA-templated transcription"/>
    <property type="evidence" value="ECO:0007669"/>
    <property type="project" value="UniProtKB-UniRule"/>
</dbReference>
<reference evidence="17" key="1">
    <citation type="submission" date="2020-02" db="EMBL/GenBank/DDBJ databases">
        <authorList>
            <person name="Fontana A."/>
            <person name="Patrone V."/>
            <person name="Morelli L."/>
        </authorList>
    </citation>
    <scope>NUCLEOTIDE SEQUENCE</scope>
    <source>
        <strain evidence="16">CCUG 30943</strain>
        <strain evidence="17">CCUG 43002</strain>
    </source>
</reference>
<dbReference type="HAMAP" id="MF_00969">
    <property type="entry name" value="TRCF"/>
    <property type="match status" value="1"/>
</dbReference>
<dbReference type="EC" id="3.6.4.-" evidence="13"/>
<evidence type="ECO:0000256" key="9">
    <source>
        <dbReference type="ARBA" id="ARBA00023204"/>
    </source>
</evidence>
<dbReference type="GeneID" id="57979831"/>
<dbReference type="CDD" id="cd17991">
    <property type="entry name" value="DEXHc_TRCF"/>
    <property type="match status" value="1"/>
</dbReference>
<dbReference type="PANTHER" id="PTHR47964:SF1">
    <property type="entry name" value="ATP-DEPENDENT DNA HELICASE HOMOLOG RECG, CHLOROPLASTIC"/>
    <property type="match status" value="1"/>
</dbReference>
<dbReference type="Gene3D" id="3.90.1150.50">
    <property type="entry name" value="Transcription-repair-coupling factor, D7 domain"/>
    <property type="match status" value="1"/>
</dbReference>
<dbReference type="InterPro" id="IPR047112">
    <property type="entry name" value="RecG/Mfd"/>
</dbReference>
<name>A0A3R6F9V3_WEICO</name>
<dbReference type="PROSITE" id="PS51194">
    <property type="entry name" value="HELICASE_CTER"/>
    <property type="match status" value="1"/>
</dbReference>
<dbReference type="EMBL" id="JAAOCX010000015">
    <property type="protein sequence ID" value="MBJ7633352.1"/>
    <property type="molecule type" value="Genomic_DNA"/>
</dbReference>
<evidence type="ECO:0000256" key="1">
    <source>
        <dbReference type="ARBA" id="ARBA00004496"/>
    </source>
</evidence>
<dbReference type="SUPFAM" id="SSF52540">
    <property type="entry name" value="P-loop containing nucleoside triphosphate hydrolases"/>
    <property type="match status" value="4"/>
</dbReference>
<comment type="caution">
    <text evidence="17">The sequence shown here is derived from an EMBL/GenBank/DDBJ whole genome shotgun (WGS) entry which is preliminary data.</text>
</comment>
<dbReference type="Gene3D" id="3.40.50.300">
    <property type="entry name" value="P-loop containing nucleotide triphosphate hydrolases"/>
    <property type="match status" value="2"/>
</dbReference>
<comment type="subcellular location">
    <subcellularLocation>
        <location evidence="1 13">Cytoplasm</location>
    </subcellularLocation>
</comment>
<dbReference type="GO" id="GO:0000716">
    <property type="term" value="P:transcription-coupled nucleotide-excision repair, DNA damage recognition"/>
    <property type="evidence" value="ECO:0007669"/>
    <property type="project" value="UniProtKB-UniRule"/>
</dbReference>
<evidence type="ECO:0000313" key="16">
    <source>
        <dbReference type="EMBL" id="MBJ7633352.1"/>
    </source>
</evidence>
<dbReference type="Gene3D" id="3.30.2060.10">
    <property type="entry name" value="Penicillin-binding protein 1b domain"/>
    <property type="match status" value="1"/>
</dbReference>